<name>A0A8T2MU37_9TELE</name>
<keyword evidence="3" id="KW-1185">Reference proteome</keyword>
<dbReference type="AlphaFoldDB" id="A0A8T2MU37"/>
<dbReference type="EMBL" id="JAFBMS010000375">
    <property type="protein sequence ID" value="KAG9331163.1"/>
    <property type="molecule type" value="Genomic_DNA"/>
</dbReference>
<evidence type="ECO:0000313" key="3">
    <source>
        <dbReference type="Proteomes" id="UP000824540"/>
    </source>
</evidence>
<protein>
    <submittedName>
        <fullName evidence="2">Uncharacterized protein</fullName>
    </submittedName>
</protein>
<evidence type="ECO:0000256" key="1">
    <source>
        <dbReference type="SAM" id="MobiDB-lite"/>
    </source>
</evidence>
<evidence type="ECO:0000313" key="2">
    <source>
        <dbReference type="EMBL" id="KAG9331163.1"/>
    </source>
</evidence>
<sequence length="217" mass="24160">MLIEAELELCDWMMLIEADDAVTHMNTHCRHEPNVALTPASPASALSHPHRHAQRVCVRLRLHSIACVCLHLHSIVCVCLRLHSIACVCLRLHSIVCVCLRLHSIACVCLRLHSIVCVCLQLHSTAVEEIDEATQQRPKVTSRNPQRAEGTLSSLQLRINTQRSGDELQPAQRVMQRGIPAQEPRAITPPPPPNGTARSHRTPQTPQTPLPFPLFTL</sequence>
<feature type="region of interest" description="Disordered" evidence="1">
    <location>
        <begin position="132"/>
        <end position="155"/>
    </location>
</feature>
<feature type="region of interest" description="Disordered" evidence="1">
    <location>
        <begin position="177"/>
        <end position="217"/>
    </location>
</feature>
<gene>
    <name evidence="2" type="ORF">JZ751_019933</name>
</gene>
<proteinExistence type="predicted"/>
<feature type="compositionally biased region" description="Polar residues" evidence="1">
    <location>
        <begin position="133"/>
        <end position="155"/>
    </location>
</feature>
<organism evidence="2 3">
    <name type="scientific">Albula glossodonta</name>
    <name type="common">roundjaw bonefish</name>
    <dbReference type="NCBI Taxonomy" id="121402"/>
    <lineage>
        <taxon>Eukaryota</taxon>
        <taxon>Metazoa</taxon>
        <taxon>Chordata</taxon>
        <taxon>Craniata</taxon>
        <taxon>Vertebrata</taxon>
        <taxon>Euteleostomi</taxon>
        <taxon>Actinopterygii</taxon>
        <taxon>Neopterygii</taxon>
        <taxon>Teleostei</taxon>
        <taxon>Albuliformes</taxon>
        <taxon>Albulidae</taxon>
        <taxon>Albula</taxon>
    </lineage>
</organism>
<dbReference type="Proteomes" id="UP000824540">
    <property type="component" value="Unassembled WGS sequence"/>
</dbReference>
<comment type="caution">
    <text evidence="2">The sequence shown here is derived from an EMBL/GenBank/DDBJ whole genome shotgun (WGS) entry which is preliminary data.</text>
</comment>
<feature type="compositionally biased region" description="Pro residues" evidence="1">
    <location>
        <begin position="206"/>
        <end position="217"/>
    </location>
</feature>
<reference evidence="2" key="1">
    <citation type="thesis" date="2021" institute="BYU ScholarsArchive" country="Provo, UT, USA">
        <title>Applications of and Algorithms for Genome Assembly and Genomic Analyses with an Emphasis on Marine Teleosts.</title>
        <authorList>
            <person name="Pickett B.D."/>
        </authorList>
    </citation>
    <scope>NUCLEOTIDE SEQUENCE</scope>
    <source>
        <strain evidence="2">HI-2016</strain>
    </source>
</reference>
<accession>A0A8T2MU37</accession>